<dbReference type="PROSITE" id="PS50115">
    <property type="entry name" value="ARFGAP"/>
    <property type="match status" value="1"/>
</dbReference>
<dbReference type="InterPro" id="IPR038508">
    <property type="entry name" value="ArfGAP_dom_sf"/>
</dbReference>
<keyword evidence="1" id="KW-0343">GTPase activation</keyword>
<feature type="region of interest" description="Disordered" evidence="6">
    <location>
        <begin position="328"/>
        <end position="358"/>
    </location>
</feature>
<dbReference type="EMBL" id="JXXN02000601">
    <property type="protein sequence ID" value="THD26875.1"/>
    <property type="molecule type" value="Genomic_DNA"/>
</dbReference>
<dbReference type="GO" id="GO:0008270">
    <property type="term" value="F:zinc ion binding"/>
    <property type="evidence" value="ECO:0007669"/>
    <property type="project" value="UniProtKB-KW"/>
</dbReference>
<keyword evidence="2" id="KW-0479">Metal-binding</keyword>
<evidence type="ECO:0000259" key="7">
    <source>
        <dbReference type="PROSITE" id="PS50115"/>
    </source>
</evidence>
<feature type="compositionally biased region" description="Low complexity" evidence="6">
    <location>
        <begin position="197"/>
        <end position="208"/>
    </location>
</feature>
<dbReference type="AlphaFoldDB" id="A0A4E0RHV0"/>
<gene>
    <name evidence="8" type="ORF">D915_002314</name>
</gene>
<feature type="region of interest" description="Disordered" evidence="6">
    <location>
        <begin position="378"/>
        <end position="434"/>
    </location>
</feature>
<evidence type="ECO:0000256" key="5">
    <source>
        <dbReference type="PROSITE-ProRule" id="PRU00288"/>
    </source>
</evidence>
<dbReference type="CDD" id="cd08830">
    <property type="entry name" value="ArfGap_ArfGap1"/>
    <property type="match status" value="1"/>
</dbReference>
<dbReference type="PRINTS" id="PR00405">
    <property type="entry name" value="REVINTRACTNG"/>
</dbReference>
<evidence type="ECO:0000256" key="2">
    <source>
        <dbReference type="ARBA" id="ARBA00022723"/>
    </source>
</evidence>
<dbReference type="InterPro" id="IPR001164">
    <property type="entry name" value="ArfGAP_dom"/>
</dbReference>
<accession>A0A4E0RHV0</accession>
<dbReference type="SUPFAM" id="SSF57863">
    <property type="entry name" value="ArfGap/RecO-like zinc finger"/>
    <property type="match status" value="1"/>
</dbReference>
<comment type="caution">
    <text evidence="8">The sequence shown here is derived from an EMBL/GenBank/DDBJ whole genome shotgun (WGS) entry which is preliminary data.</text>
</comment>
<keyword evidence="9" id="KW-1185">Reference proteome</keyword>
<evidence type="ECO:0000256" key="3">
    <source>
        <dbReference type="ARBA" id="ARBA00022771"/>
    </source>
</evidence>
<dbReference type="GO" id="GO:0005096">
    <property type="term" value="F:GTPase activator activity"/>
    <property type="evidence" value="ECO:0007669"/>
    <property type="project" value="UniProtKB-KW"/>
</dbReference>
<dbReference type="Pfam" id="PF01412">
    <property type="entry name" value="ArfGap"/>
    <property type="match status" value="1"/>
</dbReference>
<evidence type="ECO:0000256" key="4">
    <source>
        <dbReference type="ARBA" id="ARBA00022833"/>
    </source>
</evidence>
<dbReference type="SMART" id="SM00105">
    <property type="entry name" value="ArfGap"/>
    <property type="match status" value="1"/>
</dbReference>
<feature type="domain" description="Arf-GAP" evidence="7">
    <location>
        <begin position="7"/>
        <end position="124"/>
    </location>
</feature>
<keyword evidence="4" id="KW-0862">Zinc</keyword>
<protein>
    <submittedName>
        <fullName evidence="8">ADP-ribosylation factor GTPase-activating protein 1</fullName>
    </submittedName>
</protein>
<dbReference type="InterPro" id="IPR037278">
    <property type="entry name" value="ARFGAP/RecO"/>
</dbReference>
<dbReference type="GO" id="GO:0000139">
    <property type="term" value="C:Golgi membrane"/>
    <property type="evidence" value="ECO:0007669"/>
    <property type="project" value="TreeGrafter"/>
</dbReference>
<sequence>MASPRSRRRLMDIKKLNGNNACFECGTPNPQWASVTYGIWICLECSGKHRGLGVHLSFVRSINMDRWKESELEKMRLGGNKSARDFLESQPDFNPSWTFQEKYNSRAAALLRDKIATEASGCSWSEETSSARSYRPSLPHVHTTGDLLRTSQSSMAYPAQSCFVASRTPSSPSVLNNGCSDLESWLRDSDLSDRRNSSYFPPSGESSSLARNHLPDRGSSFDTNSVSSSWQTGWSMVTQLASAAAKRTSELAVHAGQKTKQLTHVVQDKMKDTNILDTLSKGVDTVTTKLQNVRVQGMRGIESYLASGSHPEAVTEVEDTSAFEFTTTHDTNSRQYGSTSARAQPSLGKSAVAERDTDVLEDQGSDWFWGKTTQEEMLKTDGKTKNPDWNISTVGWDSGDKNDDWTTLSWSEEGSSQNATRSGGTETRSRKKQN</sequence>
<dbReference type="GO" id="GO:0032012">
    <property type="term" value="P:regulation of ARF protein signal transduction"/>
    <property type="evidence" value="ECO:0007669"/>
    <property type="project" value="TreeGrafter"/>
</dbReference>
<dbReference type="Gene3D" id="1.10.220.150">
    <property type="entry name" value="Arf GTPase activating protein"/>
    <property type="match status" value="1"/>
</dbReference>
<feature type="region of interest" description="Disordered" evidence="6">
    <location>
        <begin position="195"/>
        <end position="222"/>
    </location>
</feature>
<dbReference type="Proteomes" id="UP000230066">
    <property type="component" value="Unassembled WGS sequence"/>
</dbReference>
<dbReference type="PANTHER" id="PTHR46395:SF1">
    <property type="entry name" value="ADP-RIBOSYLATION FACTOR GTPASE-ACTIVATING PROTEIN 1"/>
    <property type="match status" value="1"/>
</dbReference>
<evidence type="ECO:0000313" key="9">
    <source>
        <dbReference type="Proteomes" id="UP000230066"/>
    </source>
</evidence>
<evidence type="ECO:0000256" key="6">
    <source>
        <dbReference type="SAM" id="MobiDB-lite"/>
    </source>
</evidence>
<proteinExistence type="predicted"/>
<evidence type="ECO:0000256" key="1">
    <source>
        <dbReference type="ARBA" id="ARBA00022468"/>
    </source>
</evidence>
<organism evidence="8 9">
    <name type="scientific">Fasciola hepatica</name>
    <name type="common">Liver fluke</name>
    <dbReference type="NCBI Taxonomy" id="6192"/>
    <lineage>
        <taxon>Eukaryota</taxon>
        <taxon>Metazoa</taxon>
        <taxon>Spiralia</taxon>
        <taxon>Lophotrochozoa</taxon>
        <taxon>Platyhelminthes</taxon>
        <taxon>Trematoda</taxon>
        <taxon>Digenea</taxon>
        <taxon>Plagiorchiida</taxon>
        <taxon>Echinostomata</taxon>
        <taxon>Echinostomatoidea</taxon>
        <taxon>Fasciolidae</taxon>
        <taxon>Fasciola</taxon>
    </lineage>
</organism>
<dbReference type="FunFam" id="1.10.220.150:FF:000014">
    <property type="entry name" value="ADP-ribosylation factor GTPase-activating protein"/>
    <property type="match status" value="1"/>
</dbReference>
<evidence type="ECO:0000313" key="8">
    <source>
        <dbReference type="EMBL" id="THD26875.1"/>
    </source>
</evidence>
<feature type="compositionally biased region" description="Polar residues" evidence="6">
    <location>
        <begin position="328"/>
        <end position="343"/>
    </location>
</feature>
<dbReference type="GO" id="GO:0030100">
    <property type="term" value="P:regulation of endocytosis"/>
    <property type="evidence" value="ECO:0007669"/>
    <property type="project" value="TreeGrafter"/>
</dbReference>
<keyword evidence="3 5" id="KW-0863">Zinc-finger</keyword>
<dbReference type="PANTHER" id="PTHR46395">
    <property type="entry name" value="ADP-RIBOSYLATION FACTOR GTPASE-ACTIVATING PROTEIN 1"/>
    <property type="match status" value="1"/>
</dbReference>
<reference evidence="8" key="1">
    <citation type="submission" date="2019-03" db="EMBL/GenBank/DDBJ databases">
        <title>Improved annotation for the trematode Fasciola hepatica.</title>
        <authorList>
            <person name="Choi Y.-J."/>
            <person name="Martin J."/>
            <person name="Mitreva M."/>
        </authorList>
    </citation>
    <scope>NUCLEOTIDE SEQUENCE [LARGE SCALE GENOMIC DNA]</scope>
</reference>
<name>A0A4E0RHV0_FASHE</name>
<feature type="compositionally biased region" description="Polar residues" evidence="6">
    <location>
        <begin position="405"/>
        <end position="426"/>
    </location>
</feature>